<dbReference type="EMBL" id="BLAL01000298">
    <property type="protein sequence ID" value="GET01354.1"/>
    <property type="molecule type" value="Genomic_DNA"/>
</dbReference>
<reference evidence="2" key="1">
    <citation type="submission" date="2019-10" db="EMBL/GenBank/DDBJ databases">
        <title>Conservation and host-specific expression of non-tandemly repeated heterogenous ribosome RNA gene in arbuscular mycorrhizal fungi.</title>
        <authorList>
            <person name="Maeda T."/>
            <person name="Kobayashi Y."/>
            <person name="Nakagawa T."/>
            <person name="Ezawa T."/>
            <person name="Yamaguchi K."/>
            <person name="Bino T."/>
            <person name="Nishimoto Y."/>
            <person name="Shigenobu S."/>
            <person name="Kawaguchi M."/>
        </authorList>
    </citation>
    <scope>NUCLEOTIDE SEQUENCE</scope>
    <source>
        <strain evidence="2">HR1</strain>
    </source>
</reference>
<feature type="compositionally biased region" description="Polar residues" evidence="1">
    <location>
        <begin position="49"/>
        <end position="67"/>
    </location>
</feature>
<gene>
    <name evidence="2" type="ORF">RCL2_002776500</name>
</gene>
<accession>A0A8H3MEF5</accession>
<dbReference type="AlphaFoldDB" id="A0A8H3MEF5"/>
<organism evidence="2 3">
    <name type="scientific">Rhizophagus clarus</name>
    <dbReference type="NCBI Taxonomy" id="94130"/>
    <lineage>
        <taxon>Eukaryota</taxon>
        <taxon>Fungi</taxon>
        <taxon>Fungi incertae sedis</taxon>
        <taxon>Mucoromycota</taxon>
        <taxon>Glomeromycotina</taxon>
        <taxon>Glomeromycetes</taxon>
        <taxon>Glomerales</taxon>
        <taxon>Glomeraceae</taxon>
        <taxon>Rhizophagus</taxon>
    </lineage>
</organism>
<feature type="region of interest" description="Disordered" evidence="1">
    <location>
        <begin position="32"/>
        <end position="69"/>
    </location>
</feature>
<dbReference type="Proteomes" id="UP000615446">
    <property type="component" value="Unassembled WGS sequence"/>
</dbReference>
<evidence type="ECO:0000313" key="2">
    <source>
        <dbReference type="EMBL" id="GET01354.1"/>
    </source>
</evidence>
<evidence type="ECO:0000256" key="1">
    <source>
        <dbReference type="SAM" id="MobiDB-lite"/>
    </source>
</evidence>
<sequence length="125" mass="14804">MKLITLLSTNHGMIYRTNIRKCGALFKRHEYKTKTDNSDKQEQQHYEDLTSSSTEATKNKINNNPNPHSEKLFPNIQHYNLDFLRDFHWTYLQIVTTFLLPPTLSLKKISRIYGSWFPLPILNHL</sequence>
<feature type="compositionally biased region" description="Basic and acidic residues" evidence="1">
    <location>
        <begin position="32"/>
        <end position="48"/>
    </location>
</feature>
<comment type="caution">
    <text evidence="2">The sequence shown here is derived from an EMBL/GenBank/DDBJ whole genome shotgun (WGS) entry which is preliminary data.</text>
</comment>
<evidence type="ECO:0000313" key="3">
    <source>
        <dbReference type="Proteomes" id="UP000615446"/>
    </source>
</evidence>
<protein>
    <submittedName>
        <fullName evidence="2">Uncharacterized protein</fullName>
    </submittedName>
</protein>
<name>A0A8H3MEF5_9GLOM</name>
<proteinExistence type="predicted"/>